<dbReference type="SMART" id="SM00020">
    <property type="entry name" value="Tryp_SPc"/>
    <property type="match status" value="1"/>
</dbReference>
<dbReference type="InterPro" id="IPR009003">
    <property type="entry name" value="Peptidase_S1_PA"/>
</dbReference>
<comment type="similarity">
    <text evidence="5">Belongs to the peptidase S1 family. CLIP subfamily.</text>
</comment>
<evidence type="ECO:0000259" key="7">
    <source>
        <dbReference type="PROSITE" id="PS50240"/>
    </source>
</evidence>
<dbReference type="CDD" id="cd00190">
    <property type="entry name" value="Tryp_SPc"/>
    <property type="match status" value="1"/>
</dbReference>
<dbReference type="EMBL" id="JAPWTK010000178">
    <property type="protein sequence ID" value="KAJ8946729.1"/>
    <property type="molecule type" value="Genomic_DNA"/>
</dbReference>
<name>A0AAV8Y5K9_9CUCU</name>
<keyword evidence="1" id="KW-0645">Protease</keyword>
<dbReference type="PROSITE" id="PS00134">
    <property type="entry name" value="TRYPSIN_HIS"/>
    <property type="match status" value="1"/>
</dbReference>
<dbReference type="InterPro" id="IPR050430">
    <property type="entry name" value="Peptidase_S1"/>
</dbReference>
<evidence type="ECO:0000256" key="3">
    <source>
        <dbReference type="ARBA" id="ARBA00022825"/>
    </source>
</evidence>
<dbReference type="PRINTS" id="PR00722">
    <property type="entry name" value="CHYMOTRYPSIN"/>
</dbReference>
<dbReference type="GO" id="GO:0004252">
    <property type="term" value="F:serine-type endopeptidase activity"/>
    <property type="evidence" value="ECO:0007669"/>
    <property type="project" value="InterPro"/>
</dbReference>
<dbReference type="SUPFAM" id="SSF50494">
    <property type="entry name" value="Trypsin-like serine proteases"/>
    <property type="match status" value="1"/>
</dbReference>
<evidence type="ECO:0000256" key="6">
    <source>
        <dbReference type="SAM" id="SignalP"/>
    </source>
</evidence>
<keyword evidence="2" id="KW-0378">Hydrolase</keyword>
<dbReference type="Proteomes" id="UP001162162">
    <property type="component" value="Unassembled WGS sequence"/>
</dbReference>
<feature type="signal peptide" evidence="6">
    <location>
        <begin position="1"/>
        <end position="19"/>
    </location>
</feature>
<dbReference type="InterPro" id="IPR001314">
    <property type="entry name" value="Peptidase_S1A"/>
</dbReference>
<dbReference type="InterPro" id="IPR043504">
    <property type="entry name" value="Peptidase_S1_PA_chymotrypsin"/>
</dbReference>
<gene>
    <name evidence="8" type="ORF">NQ318_020823</name>
</gene>
<dbReference type="PANTHER" id="PTHR24276:SF91">
    <property type="entry name" value="AT26814P-RELATED"/>
    <property type="match status" value="1"/>
</dbReference>
<protein>
    <recommendedName>
        <fullName evidence="7">Peptidase S1 domain-containing protein</fullName>
    </recommendedName>
</protein>
<keyword evidence="6" id="KW-0732">Signal</keyword>
<dbReference type="GO" id="GO:0006508">
    <property type="term" value="P:proteolysis"/>
    <property type="evidence" value="ECO:0007669"/>
    <property type="project" value="UniProtKB-KW"/>
</dbReference>
<keyword evidence="3" id="KW-0720">Serine protease</keyword>
<reference evidence="8" key="1">
    <citation type="journal article" date="2023" name="Insect Mol. Biol.">
        <title>Genome sequencing provides insights into the evolution of gene families encoding plant cell wall-degrading enzymes in longhorned beetles.</title>
        <authorList>
            <person name="Shin N.R."/>
            <person name="Okamura Y."/>
            <person name="Kirsch R."/>
            <person name="Pauchet Y."/>
        </authorList>
    </citation>
    <scope>NUCLEOTIDE SEQUENCE</scope>
    <source>
        <strain evidence="8">AMC_N1</strain>
    </source>
</reference>
<proteinExistence type="inferred from homology"/>
<dbReference type="InterPro" id="IPR001254">
    <property type="entry name" value="Trypsin_dom"/>
</dbReference>
<dbReference type="PROSITE" id="PS50240">
    <property type="entry name" value="TRYPSIN_DOM"/>
    <property type="match status" value="1"/>
</dbReference>
<evidence type="ECO:0000256" key="1">
    <source>
        <dbReference type="ARBA" id="ARBA00022670"/>
    </source>
</evidence>
<dbReference type="Pfam" id="PF00089">
    <property type="entry name" value="Trypsin"/>
    <property type="match status" value="1"/>
</dbReference>
<sequence>MMPYFKILMLLSLCHYLGAATSALDERIIGGINATIIDYPYALQIEYYELVCGGVLVASNWALTAGHCLNDRDTEVFIIRVGTTDRGSGGETFEIAEIVYHPQYNWEHDDYDAVLLRLNATVSSPYAQIIEMVPQGSLLPQGENITVVGWGWINEDYHDPDDDNFPDTLQQLDLPILDDETCNATLSEYGIYTDRMFCAGYLKGGKGFCNADNGGPVLYKGLLIGIASWTDNCARALRPGVFTKISSIRSWIDNVIF</sequence>
<feature type="domain" description="Peptidase S1" evidence="7">
    <location>
        <begin position="28"/>
        <end position="257"/>
    </location>
</feature>
<evidence type="ECO:0000256" key="5">
    <source>
        <dbReference type="ARBA" id="ARBA00024195"/>
    </source>
</evidence>
<evidence type="ECO:0000256" key="4">
    <source>
        <dbReference type="ARBA" id="ARBA00023157"/>
    </source>
</evidence>
<accession>A0AAV8Y5K9</accession>
<evidence type="ECO:0000256" key="2">
    <source>
        <dbReference type="ARBA" id="ARBA00022801"/>
    </source>
</evidence>
<comment type="caution">
    <text evidence="8">The sequence shown here is derived from an EMBL/GenBank/DDBJ whole genome shotgun (WGS) entry which is preliminary data.</text>
</comment>
<dbReference type="Gene3D" id="2.40.10.10">
    <property type="entry name" value="Trypsin-like serine proteases"/>
    <property type="match status" value="1"/>
</dbReference>
<keyword evidence="9" id="KW-1185">Reference proteome</keyword>
<dbReference type="AlphaFoldDB" id="A0AAV8Y5K9"/>
<organism evidence="8 9">
    <name type="scientific">Aromia moschata</name>
    <dbReference type="NCBI Taxonomy" id="1265417"/>
    <lineage>
        <taxon>Eukaryota</taxon>
        <taxon>Metazoa</taxon>
        <taxon>Ecdysozoa</taxon>
        <taxon>Arthropoda</taxon>
        <taxon>Hexapoda</taxon>
        <taxon>Insecta</taxon>
        <taxon>Pterygota</taxon>
        <taxon>Neoptera</taxon>
        <taxon>Endopterygota</taxon>
        <taxon>Coleoptera</taxon>
        <taxon>Polyphaga</taxon>
        <taxon>Cucujiformia</taxon>
        <taxon>Chrysomeloidea</taxon>
        <taxon>Cerambycidae</taxon>
        <taxon>Cerambycinae</taxon>
        <taxon>Callichromatini</taxon>
        <taxon>Aromia</taxon>
    </lineage>
</organism>
<evidence type="ECO:0000313" key="8">
    <source>
        <dbReference type="EMBL" id="KAJ8946729.1"/>
    </source>
</evidence>
<dbReference type="PANTHER" id="PTHR24276">
    <property type="entry name" value="POLYSERASE-RELATED"/>
    <property type="match status" value="1"/>
</dbReference>
<feature type="chain" id="PRO_5043440462" description="Peptidase S1 domain-containing protein" evidence="6">
    <location>
        <begin position="20"/>
        <end position="257"/>
    </location>
</feature>
<evidence type="ECO:0000313" key="9">
    <source>
        <dbReference type="Proteomes" id="UP001162162"/>
    </source>
</evidence>
<keyword evidence="4" id="KW-1015">Disulfide bond</keyword>
<dbReference type="FunFam" id="2.40.10.10:FF:000002">
    <property type="entry name" value="Transmembrane protease serine"/>
    <property type="match status" value="1"/>
</dbReference>
<dbReference type="InterPro" id="IPR018114">
    <property type="entry name" value="TRYPSIN_HIS"/>
</dbReference>